<dbReference type="AlphaFoldDB" id="A0A413UBJ7"/>
<organism evidence="3 4">
    <name type="scientific">Holdemanella biformis</name>
    <dbReference type="NCBI Taxonomy" id="1735"/>
    <lineage>
        <taxon>Bacteria</taxon>
        <taxon>Bacillati</taxon>
        <taxon>Bacillota</taxon>
        <taxon>Erysipelotrichia</taxon>
        <taxon>Erysipelotrichales</taxon>
        <taxon>Erysipelotrichaceae</taxon>
        <taxon>Holdemanella</taxon>
    </lineage>
</organism>
<dbReference type="RefSeq" id="WP_118011658.1">
    <property type="nucleotide sequence ID" value="NZ_QSGD01000033.1"/>
</dbReference>
<name>A0A413UBJ7_9FIRM</name>
<comment type="caution">
    <text evidence="3">The sequence shown here is derived from an EMBL/GenBank/DDBJ whole genome shotgun (WGS) entry which is preliminary data.</text>
</comment>
<evidence type="ECO:0000259" key="2">
    <source>
        <dbReference type="Pfam" id="PF18840"/>
    </source>
</evidence>
<evidence type="ECO:0000313" key="4">
    <source>
        <dbReference type="Proteomes" id="UP000285288"/>
    </source>
</evidence>
<proteinExistence type="predicted"/>
<dbReference type="EMBL" id="QSGD01000033">
    <property type="protein sequence ID" value="RHB03671.1"/>
    <property type="molecule type" value="Genomic_DNA"/>
</dbReference>
<dbReference type="GO" id="GO:0003697">
    <property type="term" value="F:single-stranded DNA binding"/>
    <property type="evidence" value="ECO:0007669"/>
    <property type="project" value="InterPro"/>
</dbReference>
<evidence type="ECO:0000313" key="3">
    <source>
        <dbReference type="EMBL" id="RHB03671.1"/>
    </source>
</evidence>
<accession>A0A413UBJ7</accession>
<dbReference type="Gene3D" id="1.10.10.2910">
    <property type="match status" value="1"/>
</dbReference>
<dbReference type="Proteomes" id="UP000285288">
    <property type="component" value="Unassembled WGS sequence"/>
</dbReference>
<feature type="domain" description="N-terminal" evidence="1">
    <location>
        <begin position="17"/>
        <end position="115"/>
    </location>
</feature>
<reference evidence="3 4" key="1">
    <citation type="submission" date="2018-08" db="EMBL/GenBank/DDBJ databases">
        <title>A genome reference for cultivated species of the human gut microbiota.</title>
        <authorList>
            <person name="Zou Y."/>
            <person name="Xue W."/>
            <person name="Luo G."/>
        </authorList>
    </citation>
    <scope>NUCLEOTIDE SEQUENCE [LARGE SCALE GENOMIC DNA]</scope>
    <source>
        <strain evidence="3 4">AM42-13AC</strain>
    </source>
</reference>
<protein>
    <submittedName>
        <fullName evidence="3">Uncharacterized protein</fullName>
    </submittedName>
</protein>
<feature type="domain" description="Large polyvalent protein associated" evidence="2">
    <location>
        <begin position="326"/>
        <end position="421"/>
    </location>
</feature>
<dbReference type="InterPro" id="IPR041045">
    <property type="entry name" value="LPD25"/>
</dbReference>
<evidence type="ECO:0000259" key="1">
    <source>
        <dbReference type="Pfam" id="PF08401"/>
    </source>
</evidence>
<dbReference type="InterPro" id="IPR013610">
    <property type="entry name" value="ArdC_N"/>
</dbReference>
<dbReference type="Pfam" id="PF08401">
    <property type="entry name" value="ArdcN"/>
    <property type="match status" value="1"/>
</dbReference>
<gene>
    <name evidence="3" type="ORF">DW907_08220</name>
</gene>
<sequence length="589" mass="68568">MARNWKKMSKEDEDKKRQETIDKAIETMNKGVYEYLDSERFKTLLDTMSKFHDYSLNNKLMILEQNPHATHLAGYNKWQQDFNRQVKRGEKGLMIWMPVEIKVKENHYVLDENGNRILGDDGKFKREEVVVKKRTFKIGYTFDVSQTEQIEGKEVIELSPVKELEGNVKDYQALTKALMEISPVPIKIEAFKASAKGCYNSLTNEIKVQPDMSEVQTIKTMIHEIAHSIVQSNENLDHLKKDENIEFSKSEKEVLAESIAYIVSSHLGIDTSDYSFPYVATWGLSTEPSDLENVKQNLKYIKSTSMYLTSKLDTYMEQLQAQQNQNKDKVQIAINWSENGTIAQYSEESNIAPEDKLSFAEANELLKHMNDHLKDTMLGYDKTEYEITLYKENDADPYVYSGRYDIGSENGDIIDTISDYLDWKIEHESDQNALLFKNDFIPDVEAGRKLSVKEAKRIDIIFKGMLYRELKYKTINFTREYFETVDTARDVMRVEEKMDELYNNGDISRKTRDEVLNNLSEVEEALYARIKDDMENDCLFKTQVENAVNADGEYGYKRALYNQDDVYKDVVKDVLEIDDLQKDEDEMEL</sequence>
<dbReference type="Pfam" id="PF18840">
    <property type="entry name" value="LPD25"/>
    <property type="match status" value="1"/>
</dbReference>